<comment type="subcellular location">
    <subcellularLocation>
        <location evidence="1">Membrane</location>
        <topology evidence="1">Multi-pass membrane protein</topology>
    </subcellularLocation>
</comment>
<gene>
    <name evidence="7" type="ORF">K504DRAFT_463602</name>
</gene>
<dbReference type="PANTHER" id="PTHR23501:SF50">
    <property type="entry name" value="MFS SIDEROCHROME IRON TRANSPORTER MIRB (AFU_ORTHOLOGUE AFUA_3G03640)-RELATED"/>
    <property type="match status" value="1"/>
</dbReference>
<evidence type="ECO:0000313" key="8">
    <source>
        <dbReference type="Proteomes" id="UP000799428"/>
    </source>
</evidence>
<evidence type="ECO:0000256" key="6">
    <source>
        <dbReference type="SAM" id="SignalP"/>
    </source>
</evidence>
<keyword evidence="2 5" id="KW-0812">Transmembrane</keyword>
<evidence type="ECO:0000313" key="7">
    <source>
        <dbReference type="EMBL" id="KAF2703195.1"/>
    </source>
</evidence>
<dbReference type="GO" id="GO:0005886">
    <property type="term" value="C:plasma membrane"/>
    <property type="evidence" value="ECO:0007669"/>
    <property type="project" value="TreeGrafter"/>
</dbReference>
<reference evidence="7" key="1">
    <citation type="journal article" date="2020" name="Stud. Mycol.">
        <title>101 Dothideomycetes genomes: a test case for predicting lifestyles and emergence of pathogens.</title>
        <authorList>
            <person name="Haridas S."/>
            <person name="Albert R."/>
            <person name="Binder M."/>
            <person name="Bloem J."/>
            <person name="Labutti K."/>
            <person name="Salamov A."/>
            <person name="Andreopoulos B."/>
            <person name="Baker S."/>
            <person name="Barry K."/>
            <person name="Bills G."/>
            <person name="Bluhm B."/>
            <person name="Cannon C."/>
            <person name="Castanera R."/>
            <person name="Culley D."/>
            <person name="Daum C."/>
            <person name="Ezra D."/>
            <person name="Gonzalez J."/>
            <person name="Henrissat B."/>
            <person name="Kuo A."/>
            <person name="Liang C."/>
            <person name="Lipzen A."/>
            <person name="Lutzoni F."/>
            <person name="Magnuson J."/>
            <person name="Mondo S."/>
            <person name="Nolan M."/>
            <person name="Ohm R."/>
            <person name="Pangilinan J."/>
            <person name="Park H.-J."/>
            <person name="Ramirez L."/>
            <person name="Alfaro M."/>
            <person name="Sun H."/>
            <person name="Tritt A."/>
            <person name="Yoshinaga Y."/>
            <person name="Zwiers L.-H."/>
            <person name="Turgeon B."/>
            <person name="Goodwin S."/>
            <person name="Spatafora J."/>
            <person name="Crous P."/>
            <person name="Grigoriev I."/>
        </authorList>
    </citation>
    <scope>NUCLEOTIDE SEQUENCE</scope>
    <source>
        <strain evidence="7">CBS 279.74</strain>
    </source>
</reference>
<dbReference type="AlphaFoldDB" id="A0A6G1JSH2"/>
<feature type="transmembrane region" description="Helical" evidence="5">
    <location>
        <begin position="40"/>
        <end position="59"/>
    </location>
</feature>
<keyword evidence="8" id="KW-1185">Reference proteome</keyword>
<dbReference type="PANTHER" id="PTHR23501">
    <property type="entry name" value="MAJOR FACILITATOR SUPERFAMILY"/>
    <property type="match status" value="1"/>
</dbReference>
<proteinExistence type="predicted"/>
<dbReference type="GO" id="GO:0022857">
    <property type="term" value="F:transmembrane transporter activity"/>
    <property type="evidence" value="ECO:0007669"/>
    <property type="project" value="TreeGrafter"/>
</dbReference>
<feature type="transmembrane region" description="Helical" evidence="5">
    <location>
        <begin position="71"/>
        <end position="91"/>
    </location>
</feature>
<feature type="signal peptide" evidence="6">
    <location>
        <begin position="1"/>
        <end position="30"/>
    </location>
</feature>
<evidence type="ECO:0000256" key="5">
    <source>
        <dbReference type="SAM" id="Phobius"/>
    </source>
</evidence>
<keyword evidence="3 5" id="KW-1133">Transmembrane helix</keyword>
<name>A0A6G1JSH2_9PLEO</name>
<protein>
    <submittedName>
        <fullName evidence="7">Uncharacterized protein</fullName>
    </submittedName>
</protein>
<evidence type="ECO:0000256" key="1">
    <source>
        <dbReference type="ARBA" id="ARBA00004141"/>
    </source>
</evidence>
<accession>A0A6G1JSH2</accession>
<feature type="chain" id="PRO_5026256077" evidence="6">
    <location>
        <begin position="31"/>
        <end position="95"/>
    </location>
</feature>
<keyword evidence="4 5" id="KW-0472">Membrane</keyword>
<dbReference type="OrthoDB" id="2241241at2759"/>
<evidence type="ECO:0000256" key="2">
    <source>
        <dbReference type="ARBA" id="ARBA00022692"/>
    </source>
</evidence>
<evidence type="ECO:0000256" key="4">
    <source>
        <dbReference type="ARBA" id="ARBA00023136"/>
    </source>
</evidence>
<evidence type="ECO:0000256" key="3">
    <source>
        <dbReference type="ARBA" id="ARBA00022989"/>
    </source>
</evidence>
<keyword evidence="6" id="KW-0732">Signal</keyword>
<sequence length="95" mass="10415">MTSYLREFNAPGAFLLAAGLAIFLLPFTLADSAPGGWDTGYIVAMLVLGLVLLICFGLHERFTAHTPFLPFNLLTSPSIIEACFLSFTYQISYYA</sequence>
<dbReference type="Proteomes" id="UP000799428">
    <property type="component" value="Unassembled WGS sequence"/>
</dbReference>
<dbReference type="EMBL" id="MU005788">
    <property type="protein sequence ID" value="KAF2703195.1"/>
    <property type="molecule type" value="Genomic_DNA"/>
</dbReference>
<organism evidence="7 8">
    <name type="scientific">Pleomassaria siparia CBS 279.74</name>
    <dbReference type="NCBI Taxonomy" id="1314801"/>
    <lineage>
        <taxon>Eukaryota</taxon>
        <taxon>Fungi</taxon>
        <taxon>Dikarya</taxon>
        <taxon>Ascomycota</taxon>
        <taxon>Pezizomycotina</taxon>
        <taxon>Dothideomycetes</taxon>
        <taxon>Pleosporomycetidae</taxon>
        <taxon>Pleosporales</taxon>
        <taxon>Pleomassariaceae</taxon>
        <taxon>Pleomassaria</taxon>
    </lineage>
</organism>